<comment type="caution">
    <text evidence="2">The sequence shown here is derived from an EMBL/GenBank/DDBJ whole genome shotgun (WGS) entry which is preliminary data.</text>
</comment>
<dbReference type="Proteomes" id="UP001632037">
    <property type="component" value="Unassembled WGS sequence"/>
</dbReference>
<protein>
    <submittedName>
        <fullName evidence="2">Uncharacterized protein</fullName>
    </submittedName>
</protein>
<evidence type="ECO:0000256" key="1">
    <source>
        <dbReference type="SAM" id="MobiDB-lite"/>
    </source>
</evidence>
<proteinExistence type="predicted"/>
<reference evidence="2 3" key="1">
    <citation type="submission" date="2024-09" db="EMBL/GenBank/DDBJ databases">
        <title>Genome sequencing and assembly of Phytophthora oleae, isolate VK10A, causative agent of rot of olive drupes.</title>
        <authorList>
            <person name="Conti Taguali S."/>
            <person name="Riolo M."/>
            <person name="La Spada F."/>
            <person name="Cacciola S.O."/>
            <person name="Dionisio G."/>
        </authorList>
    </citation>
    <scope>NUCLEOTIDE SEQUENCE [LARGE SCALE GENOMIC DNA]</scope>
    <source>
        <strain evidence="2 3">VK10A</strain>
    </source>
</reference>
<keyword evidence="3" id="KW-1185">Reference proteome</keyword>
<evidence type="ECO:0000313" key="3">
    <source>
        <dbReference type="Proteomes" id="UP001632037"/>
    </source>
</evidence>
<name>A0ABD3FZR9_9STRA</name>
<accession>A0ABD3FZR9</accession>
<evidence type="ECO:0000313" key="2">
    <source>
        <dbReference type="EMBL" id="KAL3672248.1"/>
    </source>
</evidence>
<feature type="compositionally biased region" description="Basic and acidic residues" evidence="1">
    <location>
        <begin position="210"/>
        <end position="225"/>
    </location>
</feature>
<sequence>MKVEGTFLRMRTLAQMTRAALKIWQFVAKYTTKPLLCQGVEGDIALAKNSRRKSFADTSISAKKREEEHIAFDDMCKLIQPDKTAIYTLPTSQRVQVVALSNWESAPSFVLDDYTGNGLPKASTDRLLNKCNPFLSGKRRANSEDLTSEAPTVSTDCSTIPEYDIGELDIVEEEAGNVEEKPVEMVTSKPNVGQVVAECESNEANLINDPKGDTPDPKSAAETKKQTPQWVCVGHGSWVKAGVDQSQKNSSSPKTENFWKVRWVQVGYGRYSKYYIHEETGEKVATE</sequence>
<dbReference type="AlphaFoldDB" id="A0ABD3FZR9"/>
<dbReference type="EMBL" id="JBIMZQ010000004">
    <property type="protein sequence ID" value="KAL3672248.1"/>
    <property type="molecule type" value="Genomic_DNA"/>
</dbReference>
<organism evidence="2 3">
    <name type="scientific">Phytophthora oleae</name>
    <dbReference type="NCBI Taxonomy" id="2107226"/>
    <lineage>
        <taxon>Eukaryota</taxon>
        <taxon>Sar</taxon>
        <taxon>Stramenopiles</taxon>
        <taxon>Oomycota</taxon>
        <taxon>Peronosporomycetes</taxon>
        <taxon>Peronosporales</taxon>
        <taxon>Peronosporaceae</taxon>
        <taxon>Phytophthora</taxon>
    </lineage>
</organism>
<gene>
    <name evidence="2" type="ORF">V7S43_002908</name>
</gene>
<feature type="region of interest" description="Disordered" evidence="1">
    <location>
        <begin position="204"/>
        <end position="227"/>
    </location>
</feature>